<keyword evidence="1" id="KW-0732">Signal</keyword>
<name>A0A011W001_RUMAL</name>
<proteinExistence type="predicted"/>
<dbReference type="AlphaFoldDB" id="A0A011W001"/>
<dbReference type="SUPFAM" id="SSF49384">
    <property type="entry name" value="Carbohydrate-binding domain"/>
    <property type="match status" value="1"/>
</dbReference>
<dbReference type="Gene3D" id="2.60.40.290">
    <property type="match status" value="1"/>
</dbReference>
<dbReference type="EMBL" id="JEOB01000002">
    <property type="protein sequence ID" value="EXM40128.1"/>
    <property type="molecule type" value="Genomic_DNA"/>
</dbReference>
<dbReference type="GO" id="GO:0004553">
    <property type="term" value="F:hydrolase activity, hydrolyzing O-glycosyl compounds"/>
    <property type="evidence" value="ECO:0007669"/>
    <property type="project" value="InterPro"/>
</dbReference>
<organism evidence="2 3">
    <name type="scientific">Ruminococcus albus SY3</name>
    <dbReference type="NCBI Taxonomy" id="1341156"/>
    <lineage>
        <taxon>Bacteria</taxon>
        <taxon>Bacillati</taxon>
        <taxon>Bacillota</taxon>
        <taxon>Clostridia</taxon>
        <taxon>Eubacteriales</taxon>
        <taxon>Oscillospiraceae</taxon>
        <taxon>Ruminococcus</taxon>
    </lineage>
</organism>
<comment type="caution">
    <text evidence="2">The sequence shown here is derived from an EMBL/GenBank/DDBJ whole genome shotgun (WGS) entry which is preliminary data.</text>
</comment>
<dbReference type="RefSeq" id="WP_037286120.1">
    <property type="nucleotide sequence ID" value="NZ_JEOB01000002.1"/>
</dbReference>
<evidence type="ECO:0000313" key="3">
    <source>
        <dbReference type="Proteomes" id="UP000021369"/>
    </source>
</evidence>
<dbReference type="InterPro" id="IPR012291">
    <property type="entry name" value="CBM2_carb-bd_dom_sf"/>
</dbReference>
<dbReference type="GO" id="GO:0030247">
    <property type="term" value="F:polysaccharide binding"/>
    <property type="evidence" value="ECO:0007669"/>
    <property type="project" value="InterPro"/>
</dbReference>
<keyword evidence="3" id="KW-1185">Reference proteome</keyword>
<dbReference type="Proteomes" id="UP000021369">
    <property type="component" value="Unassembled WGS sequence"/>
</dbReference>
<evidence type="ECO:0000313" key="2">
    <source>
        <dbReference type="EMBL" id="EXM40128.1"/>
    </source>
</evidence>
<accession>A0A011W001</accession>
<dbReference type="InterPro" id="IPR008965">
    <property type="entry name" value="CBM2/CBM3_carb-bd_dom_sf"/>
</dbReference>
<gene>
    <name evidence="2" type="ORF">RASY3_06190</name>
</gene>
<feature type="chain" id="PRO_5038989080" evidence="1">
    <location>
        <begin position="27"/>
        <end position="390"/>
    </location>
</feature>
<sequence>MNIIKKIMSGATALTLACGLTLTASAELKAGDSKAYKGTGYLAKYEVVSVKDGKSTVKVTLKNTSKKTINHWAVGFDRSFLGIIEDVKYGRLFTPGEKYNNVIRDCGTNGTVAPNQCVSFSFTMLDWENCSELPERIRVYSDINKSNTVEELNNAAKMCYYAVIIDVMTYGRDLGYTDYECFGNGALANSNSKGGMKTGFNYKYKAYGDNVINMIASQYARGDISVYVGRREFDKGHDFFVQVRDNKTGKVGQYPRPTDGTAEWGTFDLDAPLQADFSESQLDIAASEAYGCVVDYLCDLVSEGHDYQSVLEKCNFQAISDKGLKIDMKASLSECDKLINDELKYNYEGISVYVSEITYDDGFKFSVQTKDPATGKTGQYSDQESIKCYG</sequence>
<feature type="signal peptide" evidence="1">
    <location>
        <begin position="1"/>
        <end position="26"/>
    </location>
</feature>
<dbReference type="PATRIC" id="fig|1341156.4.peg.1654"/>
<evidence type="ECO:0000256" key="1">
    <source>
        <dbReference type="SAM" id="SignalP"/>
    </source>
</evidence>
<reference evidence="2 3" key="1">
    <citation type="submission" date="2013-06" db="EMBL/GenBank/DDBJ databases">
        <title>Rumen cellulosomics: divergent fiber-degrading strategies revealed by comparative genome-wide analysis of six Ruminococcal strains.</title>
        <authorList>
            <person name="Dassa B."/>
            <person name="Borovok I."/>
            <person name="Lamed R."/>
            <person name="Flint H."/>
            <person name="Yeoman C.J."/>
            <person name="White B."/>
            <person name="Bayer E.A."/>
        </authorList>
    </citation>
    <scope>NUCLEOTIDE SEQUENCE [LARGE SCALE GENOMIC DNA]</scope>
    <source>
        <strain evidence="2 3">SY3</strain>
    </source>
</reference>
<dbReference type="PROSITE" id="PS51257">
    <property type="entry name" value="PROKAR_LIPOPROTEIN"/>
    <property type="match status" value="1"/>
</dbReference>
<protein>
    <submittedName>
        <fullName evidence="2">Uncharacterized protein</fullName>
    </submittedName>
</protein>